<name>A0A2N5Y2N6_9GAMM</name>
<proteinExistence type="predicted"/>
<dbReference type="Pfam" id="PF00107">
    <property type="entry name" value="ADH_zinc_N"/>
    <property type="match status" value="1"/>
</dbReference>
<sequence>MRMIQLSKPGGLDNLQLTERESRAPGHGEISVAVKASSLNFHDYVVAVGLLPTEDGRVPMSDGAGVVTAVGEGVTGFSVGDNVLSCFFPNWLDGRPAFEKLLQVPGDHADGFAAEQVTMPAQGFTRMPEGLDFREAATLTCAGLTAWRALMVETHLNPGDWVLVQGSGGVSIFALQFARQMGCRVIATSSSDAKLQRLGELGAEHLINYRETPAWGDRAMELTGGRGVDLVVEVGGPGTVGQSIRAVAFDGCISMIGVLTGISGEVPTAELFQKNARISGITVGSRAQQLDMIAAVEAGGIKPVIDSSFPLERLADAFRHQESQQHFGKICLDIAD</sequence>
<accession>A0A2N5Y2N6</accession>
<dbReference type="SUPFAM" id="SSF51735">
    <property type="entry name" value="NAD(P)-binding Rossmann-fold domains"/>
    <property type="match status" value="1"/>
</dbReference>
<dbReference type="RefSeq" id="WP_101521123.1">
    <property type="nucleotide sequence ID" value="NZ_PKLZ01000007.1"/>
</dbReference>
<dbReference type="Proteomes" id="UP000234845">
    <property type="component" value="Unassembled WGS sequence"/>
</dbReference>
<reference evidence="3" key="1">
    <citation type="submission" date="2017-11" db="EMBL/GenBank/DDBJ databases">
        <title>The draft genome sequence of Chromatocurvus sp. F02.</title>
        <authorList>
            <person name="Du Z.-J."/>
            <person name="Chang Y.-Q."/>
        </authorList>
    </citation>
    <scope>NUCLEOTIDE SEQUENCE [LARGE SCALE GENOMIC DNA]</scope>
    <source>
        <strain evidence="3">F02</strain>
    </source>
</reference>
<dbReference type="SMART" id="SM00829">
    <property type="entry name" value="PKS_ER"/>
    <property type="match status" value="1"/>
</dbReference>
<dbReference type="Gene3D" id="3.90.180.10">
    <property type="entry name" value="Medium-chain alcohol dehydrogenases, catalytic domain"/>
    <property type="match status" value="1"/>
</dbReference>
<dbReference type="InterPro" id="IPR036291">
    <property type="entry name" value="NAD(P)-bd_dom_sf"/>
</dbReference>
<gene>
    <name evidence="2" type="ORF">CWI75_08705</name>
</gene>
<dbReference type="InterPro" id="IPR020843">
    <property type="entry name" value="ER"/>
</dbReference>
<keyword evidence="3" id="KW-1185">Reference proteome</keyword>
<evidence type="ECO:0000259" key="1">
    <source>
        <dbReference type="SMART" id="SM00829"/>
    </source>
</evidence>
<dbReference type="InterPro" id="IPR052711">
    <property type="entry name" value="Zinc_ADH-like"/>
</dbReference>
<dbReference type="EMBL" id="PKLZ01000007">
    <property type="protein sequence ID" value="PLW82655.1"/>
    <property type="molecule type" value="Genomic_DNA"/>
</dbReference>
<organism evidence="2 3">
    <name type="scientific">Kineobactrum sediminis</name>
    <dbReference type="NCBI Taxonomy" id="1905677"/>
    <lineage>
        <taxon>Bacteria</taxon>
        <taxon>Pseudomonadati</taxon>
        <taxon>Pseudomonadota</taxon>
        <taxon>Gammaproteobacteria</taxon>
        <taxon>Cellvibrionales</taxon>
        <taxon>Halieaceae</taxon>
        <taxon>Kineobactrum</taxon>
    </lineage>
</organism>
<dbReference type="PANTHER" id="PTHR45033">
    <property type="match status" value="1"/>
</dbReference>
<dbReference type="Gene3D" id="3.40.50.720">
    <property type="entry name" value="NAD(P)-binding Rossmann-like Domain"/>
    <property type="match status" value="1"/>
</dbReference>
<dbReference type="Pfam" id="PF08240">
    <property type="entry name" value="ADH_N"/>
    <property type="match status" value="1"/>
</dbReference>
<dbReference type="InterPro" id="IPR013154">
    <property type="entry name" value="ADH-like_N"/>
</dbReference>
<evidence type="ECO:0000313" key="3">
    <source>
        <dbReference type="Proteomes" id="UP000234845"/>
    </source>
</evidence>
<dbReference type="InterPro" id="IPR011032">
    <property type="entry name" value="GroES-like_sf"/>
</dbReference>
<dbReference type="CDD" id="cd08276">
    <property type="entry name" value="MDR7"/>
    <property type="match status" value="1"/>
</dbReference>
<protein>
    <submittedName>
        <fullName evidence="2">NAD(P)-dependent alcohol dehydrogenase</fullName>
    </submittedName>
</protein>
<dbReference type="GO" id="GO:0016491">
    <property type="term" value="F:oxidoreductase activity"/>
    <property type="evidence" value="ECO:0007669"/>
    <property type="project" value="InterPro"/>
</dbReference>
<dbReference type="SUPFAM" id="SSF50129">
    <property type="entry name" value="GroES-like"/>
    <property type="match status" value="1"/>
</dbReference>
<comment type="caution">
    <text evidence="2">The sequence shown here is derived from an EMBL/GenBank/DDBJ whole genome shotgun (WGS) entry which is preliminary data.</text>
</comment>
<dbReference type="PANTHER" id="PTHR45033:SF2">
    <property type="entry name" value="ZINC-TYPE ALCOHOL DEHYDROGENASE-LIKE PROTEIN C1773.06C"/>
    <property type="match status" value="1"/>
</dbReference>
<dbReference type="OrthoDB" id="4190732at2"/>
<dbReference type="AlphaFoldDB" id="A0A2N5Y2N6"/>
<dbReference type="InterPro" id="IPR013149">
    <property type="entry name" value="ADH-like_C"/>
</dbReference>
<evidence type="ECO:0000313" key="2">
    <source>
        <dbReference type="EMBL" id="PLW82655.1"/>
    </source>
</evidence>
<feature type="domain" description="Enoyl reductase (ER)" evidence="1">
    <location>
        <begin position="10"/>
        <end position="332"/>
    </location>
</feature>